<comment type="similarity">
    <text evidence="3">Belongs to the Bcl-2 family.</text>
</comment>
<dbReference type="SMART" id="SM00337">
    <property type="entry name" value="BCL"/>
    <property type="match status" value="1"/>
</dbReference>
<dbReference type="GO" id="GO:0006915">
    <property type="term" value="P:apoptotic process"/>
    <property type="evidence" value="ECO:0007669"/>
    <property type="project" value="UniProtKB-KW"/>
</dbReference>
<dbReference type="Gene3D" id="1.10.437.10">
    <property type="entry name" value="Blc2-like"/>
    <property type="match status" value="1"/>
</dbReference>
<comment type="caution">
    <text evidence="10">The sequence shown here is derived from an EMBL/GenBank/DDBJ whole genome shotgun (WGS) entry which is preliminary data.</text>
</comment>
<dbReference type="Proteomes" id="UP001591681">
    <property type="component" value="Unassembled WGS sequence"/>
</dbReference>
<dbReference type="PANTHER" id="PTHR11256:SF46">
    <property type="entry name" value="INDUCED MYELOID LEUKEMIA CELL DIFFERENTIATION PROTEIN MCL-1"/>
    <property type="match status" value="1"/>
</dbReference>
<dbReference type="PRINTS" id="PR01866">
    <property type="entry name" value="APOPREGMCL1"/>
</dbReference>
<feature type="compositionally biased region" description="Basic and acidic residues" evidence="7">
    <location>
        <begin position="32"/>
        <end position="43"/>
    </location>
</feature>
<dbReference type="PROSITE" id="PS50062">
    <property type="entry name" value="BCL2_FAMILY"/>
    <property type="match status" value="1"/>
</dbReference>
<evidence type="ECO:0000256" key="2">
    <source>
        <dbReference type="ARBA" id="ARBA00004496"/>
    </source>
</evidence>
<dbReference type="GO" id="GO:0005737">
    <property type="term" value="C:cytoplasm"/>
    <property type="evidence" value="ECO:0007669"/>
    <property type="project" value="UniProtKB-SubCell"/>
</dbReference>
<gene>
    <name evidence="10" type="ORF">ACEWY4_019881</name>
</gene>
<dbReference type="EMBL" id="JBHFQA010000017">
    <property type="protein sequence ID" value="KAL2084363.1"/>
    <property type="molecule type" value="Genomic_DNA"/>
</dbReference>
<feature type="domain" description="Bcl-2 Bcl-2 homology region 1-3" evidence="9">
    <location>
        <begin position="139"/>
        <end position="239"/>
    </location>
</feature>
<evidence type="ECO:0000256" key="7">
    <source>
        <dbReference type="SAM" id="MobiDB-lite"/>
    </source>
</evidence>
<accession>A0ABD1JE63</accession>
<keyword evidence="8" id="KW-0812">Transmembrane</keyword>
<dbReference type="Pfam" id="PF00452">
    <property type="entry name" value="Bcl-2"/>
    <property type="match status" value="1"/>
</dbReference>
<dbReference type="InterPro" id="IPR036834">
    <property type="entry name" value="Bcl-2-like_sf"/>
</dbReference>
<dbReference type="PRINTS" id="PR01862">
    <property type="entry name" value="BCL2FAMILY"/>
</dbReference>
<dbReference type="AlphaFoldDB" id="A0ABD1JE63"/>
<protein>
    <recommendedName>
        <fullName evidence="9">Bcl-2 Bcl-2 homology region 1-3 domain-containing protein</fullName>
    </recommendedName>
</protein>
<dbReference type="FunFam" id="1.10.437.10:FF:000017">
    <property type="entry name" value="MCL1, BCL2 family apoptosis regulator"/>
    <property type="match status" value="1"/>
</dbReference>
<evidence type="ECO:0000256" key="8">
    <source>
        <dbReference type="SAM" id="Phobius"/>
    </source>
</evidence>
<organism evidence="10 11">
    <name type="scientific">Coilia grayii</name>
    <name type="common">Gray's grenadier anchovy</name>
    <dbReference type="NCBI Taxonomy" id="363190"/>
    <lineage>
        <taxon>Eukaryota</taxon>
        <taxon>Metazoa</taxon>
        <taxon>Chordata</taxon>
        <taxon>Craniata</taxon>
        <taxon>Vertebrata</taxon>
        <taxon>Euteleostomi</taxon>
        <taxon>Actinopterygii</taxon>
        <taxon>Neopterygii</taxon>
        <taxon>Teleostei</taxon>
        <taxon>Clupei</taxon>
        <taxon>Clupeiformes</taxon>
        <taxon>Clupeoidei</taxon>
        <taxon>Engraulidae</taxon>
        <taxon>Coilinae</taxon>
        <taxon>Coilia</taxon>
    </lineage>
</organism>
<keyword evidence="6" id="KW-0539">Nucleus</keyword>
<keyword evidence="5" id="KW-0053">Apoptosis</keyword>
<keyword evidence="11" id="KW-1185">Reference proteome</keyword>
<evidence type="ECO:0000313" key="11">
    <source>
        <dbReference type="Proteomes" id="UP001591681"/>
    </source>
</evidence>
<name>A0ABD1JE63_9TELE</name>
<dbReference type="PANTHER" id="PTHR11256">
    <property type="entry name" value="BCL-2 RELATED"/>
    <property type="match status" value="1"/>
</dbReference>
<evidence type="ECO:0000259" key="9">
    <source>
        <dbReference type="SMART" id="SM00337"/>
    </source>
</evidence>
<keyword evidence="8" id="KW-1133">Transmembrane helix</keyword>
<comment type="subcellular location">
    <subcellularLocation>
        <location evidence="2">Cytoplasm</location>
    </subcellularLocation>
    <subcellularLocation>
        <location evidence="1">Nucleus</location>
    </subcellularLocation>
</comment>
<feature type="region of interest" description="Disordered" evidence="7">
    <location>
        <begin position="32"/>
        <end position="58"/>
    </location>
</feature>
<dbReference type="GO" id="GO:0005634">
    <property type="term" value="C:nucleus"/>
    <property type="evidence" value="ECO:0007669"/>
    <property type="project" value="UniProtKB-SubCell"/>
</dbReference>
<sequence length="277" mass="30505">MILSTQRANVLNSLLPYNGADGFMPCLQHGAEEAVSRPPDDNSKAAQDFDTVKESSRVPRPVSFNHAATARNGFLSRFCGSTQASPEPSLDFDSPPDSLIRPSRAVLDNDTRNLIGVFLLSHTGLKHPRCSQPKALATMDRVVKSLVKKHEITYKGMVNRLNLDERGSDMSFMTAVATETFSDGKTNWGRIASLIGFSAVLCDHLKTRKQEHCIDEVASLISSYLLTHQRDWLINNKEWDGFVEFFHEVDLESVVRGALMTLAGVAGLGAGLAFLIR</sequence>
<feature type="transmembrane region" description="Helical" evidence="8">
    <location>
        <begin position="257"/>
        <end position="276"/>
    </location>
</feature>
<dbReference type="InterPro" id="IPR002475">
    <property type="entry name" value="Bcl2-like"/>
</dbReference>
<dbReference type="SUPFAM" id="SSF56854">
    <property type="entry name" value="Bcl-2 inhibitors of programmed cell death"/>
    <property type="match status" value="1"/>
</dbReference>
<evidence type="ECO:0000256" key="6">
    <source>
        <dbReference type="ARBA" id="ARBA00023242"/>
    </source>
</evidence>
<evidence type="ECO:0000256" key="3">
    <source>
        <dbReference type="ARBA" id="ARBA00009458"/>
    </source>
</evidence>
<evidence type="ECO:0000313" key="10">
    <source>
        <dbReference type="EMBL" id="KAL2084363.1"/>
    </source>
</evidence>
<dbReference type="InterPro" id="IPR013281">
    <property type="entry name" value="Apop_reg_Mc1"/>
</dbReference>
<dbReference type="InterPro" id="IPR026298">
    <property type="entry name" value="Bcl-2_fam"/>
</dbReference>
<evidence type="ECO:0000256" key="4">
    <source>
        <dbReference type="ARBA" id="ARBA00022490"/>
    </source>
</evidence>
<reference evidence="10 11" key="1">
    <citation type="submission" date="2024-09" db="EMBL/GenBank/DDBJ databases">
        <title>A chromosome-level genome assembly of Gray's grenadier anchovy, Coilia grayii.</title>
        <authorList>
            <person name="Fu Z."/>
        </authorList>
    </citation>
    <scope>NUCLEOTIDE SEQUENCE [LARGE SCALE GENOMIC DNA]</scope>
    <source>
        <strain evidence="10">G4</strain>
        <tissue evidence="10">Muscle</tissue>
    </source>
</reference>
<proteinExistence type="inferred from homology"/>
<keyword evidence="8" id="KW-0472">Membrane</keyword>
<evidence type="ECO:0000256" key="5">
    <source>
        <dbReference type="ARBA" id="ARBA00022703"/>
    </source>
</evidence>
<dbReference type="InterPro" id="IPR046371">
    <property type="entry name" value="Bcl-2_BH1-3"/>
</dbReference>
<evidence type="ECO:0000256" key="1">
    <source>
        <dbReference type="ARBA" id="ARBA00004123"/>
    </source>
</evidence>
<dbReference type="CDD" id="cd06845">
    <property type="entry name" value="Bcl-2_like"/>
    <property type="match status" value="1"/>
</dbReference>
<keyword evidence="4" id="KW-0963">Cytoplasm</keyword>